<dbReference type="EMBL" id="JADBGF010000001">
    <property type="protein sequence ID" value="MBE1602988.1"/>
    <property type="molecule type" value="Genomic_DNA"/>
</dbReference>
<keyword evidence="2" id="KW-1185">Reference proteome</keyword>
<comment type="caution">
    <text evidence="1">The sequence shown here is derived from an EMBL/GenBank/DDBJ whole genome shotgun (WGS) entry which is preliminary data.</text>
</comment>
<accession>A0A8I0PKB6</accession>
<dbReference type="Proteomes" id="UP000629287">
    <property type="component" value="Unassembled WGS sequence"/>
</dbReference>
<reference evidence="1 2" key="1">
    <citation type="submission" date="2020-10" db="EMBL/GenBank/DDBJ databases">
        <title>Sequencing the genomes of 1000 actinobacteria strains.</title>
        <authorList>
            <person name="Klenk H.-P."/>
        </authorList>
    </citation>
    <scope>NUCLEOTIDE SEQUENCE [LARGE SCALE GENOMIC DNA]</scope>
    <source>
        <strain evidence="1 2">DSM 41803</strain>
    </source>
</reference>
<name>A0A8I0PKB6_9ACTN</name>
<gene>
    <name evidence="1" type="ORF">H4687_009117</name>
</gene>
<proteinExistence type="predicted"/>
<protein>
    <submittedName>
        <fullName evidence="1">Putative transposase</fullName>
    </submittedName>
</protein>
<sequence>MPAHDYRAEMSIRFAIWEHITGVAGLATAA</sequence>
<organism evidence="1 2">
    <name type="scientific">Streptomyces stelliscabiei</name>
    <dbReference type="NCBI Taxonomy" id="146820"/>
    <lineage>
        <taxon>Bacteria</taxon>
        <taxon>Bacillati</taxon>
        <taxon>Actinomycetota</taxon>
        <taxon>Actinomycetes</taxon>
        <taxon>Kitasatosporales</taxon>
        <taxon>Streptomycetaceae</taxon>
        <taxon>Streptomyces</taxon>
    </lineage>
</organism>
<evidence type="ECO:0000313" key="1">
    <source>
        <dbReference type="EMBL" id="MBE1602988.1"/>
    </source>
</evidence>
<evidence type="ECO:0000313" key="2">
    <source>
        <dbReference type="Proteomes" id="UP000629287"/>
    </source>
</evidence>
<dbReference type="AlphaFoldDB" id="A0A8I0PKB6"/>